<evidence type="ECO:0000313" key="12">
    <source>
        <dbReference type="EMBL" id="GLO64810.1"/>
    </source>
</evidence>
<gene>
    <name evidence="12" type="primary">thiM_1</name>
    <name evidence="11" type="synonym">thiM</name>
    <name evidence="12" type="ORF">MACH08_05940</name>
</gene>
<comment type="similarity">
    <text evidence="11">Belongs to the Thz kinase family.</text>
</comment>
<feature type="binding site" evidence="11">
    <location>
        <position position="162"/>
    </location>
    <ligand>
        <name>ATP</name>
        <dbReference type="ChEBI" id="CHEBI:30616"/>
    </ligand>
</feature>
<dbReference type="RefSeq" id="WP_017795551.1">
    <property type="nucleotide sequence ID" value="NZ_BSKO01000001.1"/>
</dbReference>
<evidence type="ECO:0000256" key="9">
    <source>
        <dbReference type="ARBA" id="ARBA00022842"/>
    </source>
</evidence>
<dbReference type="NCBIfam" id="NF006830">
    <property type="entry name" value="PRK09355.1"/>
    <property type="match status" value="1"/>
</dbReference>
<keyword evidence="10 11" id="KW-0784">Thiamine biosynthesis</keyword>
<evidence type="ECO:0000256" key="4">
    <source>
        <dbReference type="ARBA" id="ARBA00022679"/>
    </source>
</evidence>
<dbReference type="EMBL" id="BSKO01000001">
    <property type="protein sequence ID" value="GLO64810.1"/>
    <property type="molecule type" value="Genomic_DNA"/>
</dbReference>
<dbReference type="PANTHER" id="PTHR20858">
    <property type="entry name" value="PHOSPHOMETHYLPYRIMIDINE KINASE"/>
    <property type="match status" value="1"/>
</dbReference>
<comment type="cofactor">
    <cofactor evidence="2 11">
        <name>Mg(2+)</name>
        <dbReference type="ChEBI" id="CHEBI:18420"/>
    </cofactor>
</comment>
<dbReference type="PANTHER" id="PTHR20858:SF17">
    <property type="entry name" value="HYDROXYMETHYLPYRIMIDINE_PHOSPHOMETHYLPYRIMIDINE KINASE THI20-RELATED"/>
    <property type="match status" value="1"/>
</dbReference>
<evidence type="ECO:0000256" key="8">
    <source>
        <dbReference type="ARBA" id="ARBA00022840"/>
    </source>
</evidence>
<dbReference type="EC" id="2.7.1.50" evidence="11"/>
<dbReference type="PIRSF" id="PIRSF000513">
    <property type="entry name" value="Thz_kinase"/>
    <property type="match status" value="1"/>
</dbReference>
<dbReference type="InterPro" id="IPR000417">
    <property type="entry name" value="Hyethyz_kinase"/>
</dbReference>
<keyword evidence="9 11" id="KW-0460">Magnesium</keyword>
<keyword evidence="13" id="KW-1185">Reference proteome</keyword>
<evidence type="ECO:0000256" key="7">
    <source>
        <dbReference type="ARBA" id="ARBA00022777"/>
    </source>
</evidence>
<evidence type="ECO:0000256" key="10">
    <source>
        <dbReference type="ARBA" id="ARBA00022977"/>
    </source>
</evidence>
<evidence type="ECO:0000256" key="5">
    <source>
        <dbReference type="ARBA" id="ARBA00022723"/>
    </source>
</evidence>
<evidence type="ECO:0000256" key="3">
    <source>
        <dbReference type="ARBA" id="ARBA00004868"/>
    </source>
</evidence>
<sequence length="257" mass="27205">MQVDIIKQVRDTKPLVHHLTNQVVMNFSANGLLSFGGSPIMAKAIEEAEQIAAISNAVLINIGTLTSIELESMIAAGKTANEHNIPVLLDPVGVAATSFRRKAIDKILEEVRPTVIKGNGGELASLVDITLEAKGVDSVGDGNLDEIAQKVSRKYNTAVIVTGETDVIYVDNHLIHNGTGHHYLSTITGSGCLLGSIIAACLTTKAPLKDQLITAVSFYGLSASYAANQESVRGPGSFLPVFIDSLSKMPQDLTKGE</sequence>
<dbReference type="Gene3D" id="3.40.1190.20">
    <property type="match status" value="1"/>
</dbReference>
<organism evidence="12 13">
    <name type="scientific">Oceanobacillus kimchii</name>
    <dbReference type="NCBI Taxonomy" id="746691"/>
    <lineage>
        <taxon>Bacteria</taxon>
        <taxon>Bacillati</taxon>
        <taxon>Bacillota</taxon>
        <taxon>Bacilli</taxon>
        <taxon>Bacillales</taxon>
        <taxon>Bacillaceae</taxon>
        <taxon>Oceanobacillus</taxon>
    </lineage>
</organism>
<dbReference type="CDD" id="cd01170">
    <property type="entry name" value="THZ_kinase"/>
    <property type="match status" value="1"/>
</dbReference>
<dbReference type="NCBIfam" id="TIGR00694">
    <property type="entry name" value="thiM"/>
    <property type="match status" value="1"/>
</dbReference>
<comment type="caution">
    <text evidence="12">The sequence shown here is derived from an EMBL/GenBank/DDBJ whole genome shotgun (WGS) entry which is preliminary data.</text>
</comment>
<dbReference type="InterPro" id="IPR029056">
    <property type="entry name" value="Ribokinase-like"/>
</dbReference>
<proteinExistence type="inferred from homology"/>
<dbReference type="PRINTS" id="PR01099">
    <property type="entry name" value="HYETHTZKNASE"/>
</dbReference>
<dbReference type="Proteomes" id="UP001275436">
    <property type="component" value="Unassembled WGS sequence"/>
</dbReference>
<comment type="function">
    <text evidence="11">Catalyzes the phosphorylation of the hydroxyl group of 4-methyl-5-beta-hydroxyethylthiazole (THZ).</text>
</comment>
<feature type="binding site" evidence="11">
    <location>
        <position position="41"/>
    </location>
    <ligand>
        <name>substrate</name>
    </ligand>
</feature>
<evidence type="ECO:0000256" key="2">
    <source>
        <dbReference type="ARBA" id="ARBA00001946"/>
    </source>
</evidence>
<protein>
    <recommendedName>
        <fullName evidence="11">Hydroxyethylthiazole kinase</fullName>
        <ecNumber evidence="11">2.7.1.50</ecNumber>
    </recommendedName>
    <alternativeName>
        <fullName evidence="11">4-methyl-5-beta-hydroxyethylthiazole kinase</fullName>
        <shortName evidence="11">TH kinase</shortName>
        <shortName evidence="11">Thz kinase</shortName>
    </alternativeName>
</protein>
<keyword evidence="6 11" id="KW-0547">Nucleotide-binding</keyword>
<name>A0ABQ5TI48_9BACI</name>
<dbReference type="Pfam" id="PF02110">
    <property type="entry name" value="HK"/>
    <property type="match status" value="1"/>
</dbReference>
<dbReference type="HAMAP" id="MF_00228">
    <property type="entry name" value="Thz_kinase"/>
    <property type="match status" value="1"/>
</dbReference>
<keyword evidence="5 11" id="KW-0479">Metal-binding</keyword>
<feature type="binding site" evidence="11">
    <location>
        <position position="189"/>
    </location>
    <ligand>
        <name>substrate</name>
    </ligand>
</feature>
<reference evidence="12 13" key="1">
    <citation type="submission" date="2023-02" db="EMBL/GenBank/DDBJ databases">
        <title>Oceanobacillus kimchii IFOP_LL358 isolated form Alexandrium catenella lab strain.</title>
        <authorList>
            <person name="Gajardo G."/>
            <person name="Ueki S."/>
            <person name="Maruyama F."/>
        </authorList>
    </citation>
    <scope>NUCLEOTIDE SEQUENCE [LARGE SCALE GENOMIC DNA]</scope>
    <source>
        <strain evidence="12 13">IFOP_LL358</strain>
    </source>
</reference>
<dbReference type="GO" id="GO:0016301">
    <property type="term" value="F:kinase activity"/>
    <property type="evidence" value="ECO:0007669"/>
    <property type="project" value="UniProtKB-KW"/>
</dbReference>
<evidence type="ECO:0000256" key="1">
    <source>
        <dbReference type="ARBA" id="ARBA00001771"/>
    </source>
</evidence>
<evidence type="ECO:0000256" key="11">
    <source>
        <dbReference type="HAMAP-Rule" id="MF_00228"/>
    </source>
</evidence>
<evidence type="ECO:0000256" key="6">
    <source>
        <dbReference type="ARBA" id="ARBA00022741"/>
    </source>
</evidence>
<keyword evidence="8 11" id="KW-0067">ATP-binding</keyword>
<accession>A0ABQ5TI48</accession>
<keyword evidence="4 11" id="KW-0808">Transferase</keyword>
<comment type="catalytic activity">
    <reaction evidence="1 11">
        <text>5-(2-hydroxyethyl)-4-methylthiazole + ATP = 4-methyl-5-(2-phosphooxyethyl)-thiazole + ADP + H(+)</text>
        <dbReference type="Rhea" id="RHEA:24212"/>
        <dbReference type="ChEBI" id="CHEBI:15378"/>
        <dbReference type="ChEBI" id="CHEBI:17957"/>
        <dbReference type="ChEBI" id="CHEBI:30616"/>
        <dbReference type="ChEBI" id="CHEBI:58296"/>
        <dbReference type="ChEBI" id="CHEBI:456216"/>
        <dbReference type="EC" id="2.7.1.50"/>
    </reaction>
</comment>
<dbReference type="SUPFAM" id="SSF53613">
    <property type="entry name" value="Ribokinase-like"/>
    <property type="match status" value="1"/>
</dbReference>
<feature type="binding site" evidence="11">
    <location>
        <position position="117"/>
    </location>
    <ligand>
        <name>ATP</name>
        <dbReference type="ChEBI" id="CHEBI:30616"/>
    </ligand>
</feature>
<keyword evidence="7 11" id="KW-0418">Kinase</keyword>
<comment type="pathway">
    <text evidence="3 11">Cofactor biosynthesis; thiamine diphosphate biosynthesis; 4-methyl-5-(2-phosphoethyl)-thiazole from 5-(2-hydroxyethyl)-4-methylthiazole: step 1/1.</text>
</comment>
<evidence type="ECO:0000313" key="13">
    <source>
        <dbReference type="Proteomes" id="UP001275436"/>
    </source>
</evidence>